<name>A0AAN5CF36_9BILA</name>
<feature type="compositionally biased region" description="Basic and acidic residues" evidence="1">
    <location>
        <begin position="241"/>
        <end position="250"/>
    </location>
</feature>
<dbReference type="EMBL" id="BTRK01000003">
    <property type="protein sequence ID" value="GMR41417.1"/>
    <property type="molecule type" value="Genomic_DNA"/>
</dbReference>
<keyword evidence="5" id="KW-1185">Reference proteome</keyword>
<dbReference type="SMART" id="SM01411">
    <property type="entry name" value="Ephrin_rec_like"/>
    <property type="match status" value="2"/>
</dbReference>
<feature type="domain" description="Tyrosine-protein kinase ephrin type A/B receptor-like" evidence="3">
    <location>
        <begin position="37"/>
        <end position="84"/>
    </location>
</feature>
<dbReference type="AlphaFoldDB" id="A0AAN5CF36"/>
<feature type="compositionally biased region" description="Low complexity" evidence="1">
    <location>
        <begin position="270"/>
        <end position="287"/>
    </location>
</feature>
<evidence type="ECO:0000313" key="5">
    <source>
        <dbReference type="Proteomes" id="UP001328107"/>
    </source>
</evidence>
<evidence type="ECO:0000313" key="4">
    <source>
        <dbReference type="EMBL" id="GMR41417.1"/>
    </source>
</evidence>
<protein>
    <recommendedName>
        <fullName evidence="3">Tyrosine-protein kinase ephrin type A/B receptor-like domain-containing protein</fullName>
    </recommendedName>
</protein>
<keyword evidence="2" id="KW-0812">Transmembrane</keyword>
<evidence type="ECO:0000259" key="3">
    <source>
        <dbReference type="Pfam" id="PF07699"/>
    </source>
</evidence>
<comment type="caution">
    <text evidence="4">The sequence shown here is derived from an EMBL/GenBank/DDBJ whole genome shotgun (WGS) entry which is preliminary data.</text>
</comment>
<dbReference type="InterPro" id="IPR011641">
    <property type="entry name" value="Tyr-kin_ephrin_A/B_rcpt-like"/>
</dbReference>
<accession>A0AAN5CF36</accession>
<dbReference type="Proteomes" id="UP001328107">
    <property type="component" value="Unassembled WGS sequence"/>
</dbReference>
<dbReference type="Gene3D" id="2.10.50.10">
    <property type="entry name" value="Tumor Necrosis Factor Receptor, subunit A, domain 2"/>
    <property type="match status" value="1"/>
</dbReference>
<proteinExistence type="predicted"/>
<sequence length="293" mass="32134">MNITGSINTCTYCGDGRTTEDEGATSEDDCYWPCTKGQEVDDATGKCRECDVGKYKDNDDIGQCIKCMGGLTTSGNGSTSVSDCNILYCPPNTYVNPSPKGTLNVDNFNVGDFCLPCEQRMWQPQPNSTSCEDCPNTPDLNNQLPPSCRLENECSPLLENSCGDEKICLKWPDNDYYHCIDNLSAQQDSGHSIVWWHILLPVVGCLVLAALVAAAVFFAKKCCKTLRKPPPKEINEDDADSTSRQRRSTEDNYVGAVPDMDEDYTNYHGNEPSSLNNSSDSSNGMSSETDNSQ</sequence>
<evidence type="ECO:0000256" key="1">
    <source>
        <dbReference type="SAM" id="MobiDB-lite"/>
    </source>
</evidence>
<reference evidence="5" key="1">
    <citation type="submission" date="2022-10" db="EMBL/GenBank/DDBJ databases">
        <title>Genome assembly of Pristionchus species.</title>
        <authorList>
            <person name="Yoshida K."/>
            <person name="Sommer R.J."/>
        </authorList>
    </citation>
    <scope>NUCLEOTIDE SEQUENCE [LARGE SCALE GENOMIC DNA]</scope>
    <source>
        <strain evidence="5">RS5460</strain>
    </source>
</reference>
<organism evidence="4 5">
    <name type="scientific">Pristionchus mayeri</name>
    <dbReference type="NCBI Taxonomy" id="1317129"/>
    <lineage>
        <taxon>Eukaryota</taxon>
        <taxon>Metazoa</taxon>
        <taxon>Ecdysozoa</taxon>
        <taxon>Nematoda</taxon>
        <taxon>Chromadorea</taxon>
        <taxon>Rhabditida</taxon>
        <taxon>Rhabditina</taxon>
        <taxon>Diplogasteromorpha</taxon>
        <taxon>Diplogasteroidea</taxon>
        <taxon>Neodiplogasteridae</taxon>
        <taxon>Pristionchus</taxon>
    </lineage>
</organism>
<feature type="transmembrane region" description="Helical" evidence="2">
    <location>
        <begin position="194"/>
        <end position="219"/>
    </location>
</feature>
<dbReference type="InterPro" id="IPR009030">
    <property type="entry name" value="Growth_fac_rcpt_cys_sf"/>
</dbReference>
<gene>
    <name evidence="4" type="ORF">PMAYCL1PPCAC_11612</name>
</gene>
<dbReference type="SUPFAM" id="SSF57184">
    <property type="entry name" value="Growth factor receptor domain"/>
    <property type="match status" value="1"/>
</dbReference>
<evidence type="ECO:0000256" key="2">
    <source>
        <dbReference type="SAM" id="Phobius"/>
    </source>
</evidence>
<keyword evidence="2" id="KW-0472">Membrane</keyword>
<dbReference type="Pfam" id="PF07699">
    <property type="entry name" value="Ephrin_rec_like"/>
    <property type="match status" value="1"/>
</dbReference>
<keyword evidence="2" id="KW-1133">Transmembrane helix</keyword>
<feature type="region of interest" description="Disordered" evidence="1">
    <location>
        <begin position="231"/>
        <end position="293"/>
    </location>
</feature>